<proteinExistence type="predicted"/>
<reference evidence="1" key="1">
    <citation type="submission" date="2018-02" db="EMBL/GenBank/DDBJ databases">
        <title>Rhizophora mucronata_Transcriptome.</title>
        <authorList>
            <person name="Meera S.P."/>
            <person name="Sreeshan A."/>
            <person name="Augustine A."/>
        </authorList>
    </citation>
    <scope>NUCLEOTIDE SEQUENCE</scope>
    <source>
        <tissue evidence="1">Leaf</tissue>
    </source>
</reference>
<protein>
    <submittedName>
        <fullName evidence="1">Uncharacterized protein</fullName>
    </submittedName>
</protein>
<evidence type="ECO:0000313" key="1">
    <source>
        <dbReference type="EMBL" id="MBX50360.1"/>
    </source>
</evidence>
<dbReference type="AlphaFoldDB" id="A0A2P2P6I3"/>
<name>A0A2P2P6I3_RHIMU</name>
<sequence>MGIQLMLQEVQNSFKSF</sequence>
<dbReference type="EMBL" id="GGEC01069876">
    <property type="protein sequence ID" value="MBX50360.1"/>
    <property type="molecule type" value="Transcribed_RNA"/>
</dbReference>
<organism evidence="1">
    <name type="scientific">Rhizophora mucronata</name>
    <name type="common">Asiatic mangrove</name>
    <dbReference type="NCBI Taxonomy" id="61149"/>
    <lineage>
        <taxon>Eukaryota</taxon>
        <taxon>Viridiplantae</taxon>
        <taxon>Streptophyta</taxon>
        <taxon>Embryophyta</taxon>
        <taxon>Tracheophyta</taxon>
        <taxon>Spermatophyta</taxon>
        <taxon>Magnoliopsida</taxon>
        <taxon>eudicotyledons</taxon>
        <taxon>Gunneridae</taxon>
        <taxon>Pentapetalae</taxon>
        <taxon>rosids</taxon>
        <taxon>fabids</taxon>
        <taxon>Malpighiales</taxon>
        <taxon>Rhizophoraceae</taxon>
        <taxon>Rhizophora</taxon>
    </lineage>
</organism>
<accession>A0A2P2P6I3</accession>